<name>A0A8C5WL80_9ANUR</name>
<dbReference type="PANTHER" id="PTHR19306:SF6">
    <property type="entry name" value="STRUCTURAL MAINTENANCE OF CHROMOSOMES PROTEIN 6"/>
    <property type="match status" value="1"/>
</dbReference>
<reference evidence="18" key="1">
    <citation type="submission" date="2025-08" db="UniProtKB">
        <authorList>
            <consortium name="Ensembl"/>
        </authorList>
    </citation>
    <scope>IDENTIFICATION</scope>
</reference>
<feature type="region of interest" description="Disordered" evidence="16">
    <location>
        <begin position="1"/>
        <end position="36"/>
    </location>
</feature>
<evidence type="ECO:0000256" key="1">
    <source>
        <dbReference type="ARBA" id="ARBA00004123"/>
    </source>
</evidence>
<keyword evidence="7" id="KW-0067">ATP-binding</keyword>
<gene>
    <name evidence="18" type="primary">SMC6</name>
</gene>
<protein>
    <recommendedName>
        <fullName evidence="14">Structural maintenance of chromosomes protein 6</fullName>
    </recommendedName>
</protein>
<keyword evidence="19" id="KW-1185">Reference proteome</keyword>
<evidence type="ECO:0000256" key="12">
    <source>
        <dbReference type="ARBA" id="ARBA00053909"/>
    </source>
</evidence>
<comment type="similarity">
    <text evidence="3">Belongs to the SMC family. SMC6 subfamily.</text>
</comment>
<dbReference type="Proteomes" id="UP000694569">
    <property type="component" value="Unplaced"/>
</dbReference>
<evidence type="ECO:0000313" key="19">
    <source>
        <dbReference type="Proteomes" id="UP000694569"/>
    </source>
</evidence>
<keyword evidence="5" id="KW-0547">Nucleotide-binding</keyword>
<keyword evidence="9" id="KW-0233">DNA recombination</keyword>
<keyword evidence="10" id="KW-0234">DNA repair</keyword>
<evidence type="ECO:0000256" key="6">
    <source>
        <dbReference type="ARBA" id="ARBA00022763"/>
    </source>
</evidence>
<dbReference type="FunFam" id="3.40.50.300:FF:003232">
    <property type="entry name" value="Structural maintenance of chromosomes 6, gene 1"/>
    <property type="match status" value="1"/>
</dbReference>
<organism evidence="18 19">
    <name type="scientific">Leptobrachium leishanense</name>
    <name type="common">Leishan spiny toad</name>
    <dbReference type="NCBI Taxonomy" id="445787"/>
    <lineage>
        <taxon>Eukaryota</taxon>
        <taxon>Metazoa</taxon>
        <taxon>Chordata</taxon>
        <taxon>Craniata</taxon>
        <taxon>Vertebrata</taxon>
        <taxon>Euteleostomi</taxon>
        <taxon>Amphibia</taxon>
        <taxon>Batrachia</taxon>
        <taxon>Anura</taxon>
        <taxon>Pelobatoidea</taxon>
        <taxon>Megophryidae</taxon>
        <taxon>Leptobrachium</taxon>
    </lineage>
</organism>
<sequence>MSKRKETIPVGPSEHNKRSRHSDNSQNESHCNADTEDTAQTGIIESILLKNFMCHSNLGPFRFGTNVNFITGTNGSGKSAILTALILGLGGKSAFTNRGSSIKDFVQVGQTSADIFITLRNRGQDAFKHEIYGDSIVVHHNLTTDGKRSYKLKSATGALVSSKKEELTAILDQFNIQVDNPVSVLTQEMSKHFLQTQNEGDKYKFFMKATQLGQLREDYNTIMETKTLTVGKINLGKQNLRQLERECTKMKEKFDTIASMKEKKDKLEGLQNKMAWAVVNESEKQTELLREKLLAEEGDTLKTTKSIEEWQEKVKDAEGRFKGIQEQLEEISRKAVALKPQGITLKSDVQRTKKELNEAEVFYNHHRMKLNRLGRDSKQLHTRIEELRISGDNTFESEKQERVREISLLKEKVSALHKEEVTIIQKIDEFQQVTNQYKEEQYRLGNEKHDLEQKMEQHNRKLREFQDSRTDRLKRFGQNMPDLLAAIDEAARNGQFKKKPVGPLGAYIRLKDPDLVLAIESCLKDLLKAFHCDNLQDEQTLLSIMSSMYTHGRRPQIIVHEFGTEVYNVSQRAVCHPKYPTVLTALEIDNPVVANCLIDMRDIETILLIKSNSEARDVMQKQGPPRNCREAFTKEGDQVFTNCYYSSLYDRARFLTGDLETEISVQEREGRNMVDQLSATQKLICSVDINILQNKDYIDQYYSTKKQKQIEIGTVSARITELENVEEQPSTDIATLESEAQDINNKMGNVKNEVEQANVRMKLLKSSFLNAEEEFDKIKMKIDSVSEEAEPLKEQLSKVDQEVENYKSRKRHYEKKMSEHLKEIHKQKKVLLAKEKDLKVKLSQAEQIFPERMEVTESAKSLDIEIVRLRELINKESKLHGDRDEIIRQYYAANENQKEARSKVKKLELFTKMIDIIMEQRLRFYKKLLRCLTLRCRIYFDVLLSQRSYTWKMVFDHTNETLSITVQPGEGNKAALSDMRSLSGGERSFSTVCFILSLWSIAESPFRCLDEFDVYMDMVNRRISMDMMLKMADSQRFRQFILLTPQSMSSLPDSNLIRILRMQDPDRGQTTLPFLPRGEEEDDDNP</sequence>
<feature type="compositionally biased region" description="Polar residues" evidence="16">
    <location>
        <begin position="24"/>
        <end position="36"/>
    </location>
</feature>
<evidence type="ECO:0000256" key="11">
    <source>
        <dbReference type="ARBA" id="ARBA00023242"/>
    </source>
</evidence>
<evidence type="ECO:0000256" key="4">
    <source>
        <dbReference type="ARBA" id="ARBA00022454"/>
    </source>
</evidence>
<comment type="function">
    <text evidence="12">Core component of the SMC5-SMC6 complex, a complex involved in repair of DNA double-strand breaks by homologous recombination. The complex may promote sister chromatid homologous recombination by recruiting the SMC1-SMC3 cohesin complex to double-strand breaks. The complex is required for telomere maintenance via recombination and mediates sumoylation of shelterin complex (telosome) components.</text>
</comment>
<dbReference type="Pfam" id="PF02463">
    <property type="entry name" value="SMC_N"/>
    <property type="match status" value="1"/>
</dbReference>
<comment type="subcellular location">
    <subcellularLocation>
        <location evidence="2">Chromosome</location>
    </subcellularLocation>
    <subcellularLocation>
        <location evidence="1">Nucleus</location>
    </subcellularLocation>
</comment>
<comment type="subunit">
    <text evidence="13">Forms a heterodimer with smc5. Component of the SMC5-SMC6 complex which consists at least of smc5, smc6, nsmce2, nsmce1 and nsmce4a.</text>
</comment>
<dbReference type="GO" id="GO:0035861">
    <property type="term" value="C:site of double-strand break"/>
    <property type="evidence" value="ECO:0007669"/>
    <property type="project" value="TreeGrafter"/>
</dbReference>
<dbReference type="SUPFAM" id="SSF52540">
    <property type="entry name" value="P-loop containing nucleoside triphosphate hydrolases"/>
    <property type="match status" value="1"/>
</dbReference>
<dbReference type="OrthoDB" id="10072614at2759"/>
<evidence type="ECO:0000256" key="8">
    <source>
        <dbReference type="ARBA" id="ARBA00023054"/>
    </source>
</evidence>
<feature type="coiled-coil region" evidence="15">
    <location>
        <begin position="307"/>
        <end position="334"/>
    </location>
</feature>
<evidence type="ECO:0000256" key="3">
    <source>
        <dbReference type="ARBA" id="ARBA00006793"/>
    </source>
</evidence>
<keyword evidence="4" id="KW-0158">Chromosome</keyword>
<evidence type="ECO:0000256" key="15">
    <source>
        <dbReference type="SAM" id="Coils"/>
    </source>
</evidence>
<evidence type="ECO:0000256" key="9">
    <source>
        <dbReference type="ARBA" id="ARBA00023172"/>
    </source>
</evidence>
<dbReference type="SUPFAM" id="SSF57997">
    <property type="entry name" value="Tropomyosin"/>
    <property type="match status" value="1"/>
</dbReference>
<feature type="coiled-coil region" evidence="15">
    <location>
        <begin position="733"/>
        <end position="823"/>
    </location>
</feature>
<dbReference type="Ensembl" id="ENSLLET00000048486.1">
    <property type="protein sequence ID" value="ENSLLEP00000046644.1"/>
    <property type="gene ID" value="ENSLLEG00000029505.1"/>
</dbReference>
<dbReference type="PANTHER" id="PTHR19306">
    <property type="entry name" value="STRUCTURAL MAINTENANCE OF CHROMOSOMES 5,6 SMC5, SMC6"/>
    <property type="match status" value="1"/>
</dbReference>
<dbReference type="GeneTree" id="ENSGT00550000074816"/>
<dbReference type="GO" id="GO:0003684">
    <property type="term" value="F:damaged DNA binding"/>
    <property type="evidence" value="ECO:0007669"/>
    <property type="project" value="TreeGrafter"/>
</dbReference>
<evidence type="ECO:0000256" key="16">
    <source>
        <dbReference type="SAM" id="MobiDB-lite"/>
    </source>
</evidence>
<dbReference type="InterPro" id="IPR003395">
    <property type="entry name" value="RecF/RecN/SMC_N"/>
</dbReference>
<evidence type="ECO:0000256" key="5">
    <source>
        <dbReference type="ARBA" id="ARBA00022741"/>
    </source>
</evidence>
<dbReference type="FunFam" id="3.40.50.300:FF:000959">
    <property type="entry name" value="structural maintenance of chromosomes protein 6"/>
    <property type="match status" value="1"/>
</dbReference>
<dbReference type="GO" id="GO:0030915">
    <property type="term" value="C:Smc5-Smc6 complex"/>
    <property type="evidence" value="ECO:0007669"/>
    <property type="project" value="TreeGrafter"/>
</dbReference>
<keyword evidence="11" id="KW-0539">Nucleus</keyword>
<dbReference type="Gene3D" id="1.10.287.1490">
    <property type="match status" value="1"/>
</dbReference>
<dbReference type="InterPro" id="IPR027417">
    <property type="entry name" value="P-loop_NTPase"/>
</dbReference>
<evidence type="ECO:0000256" key="7">
    <source>
        <dbReference type="ARBA" id="ARBA00022840"/>
    </source>
</evidence>
<evidence type="ECO:0000313" key="18">
    <source>
        <dbReference type="Ensembl" id="ENSLLEP00000046644.1"/>
    </source>
</evidence>
<keyword evidence="8 15" id="KW-0175">Coiled coil</keyword>
<evidence type="ECO:0000256" key="10">
    <source>
        <dbReference type="ARBA" id="ARBA00023204"/>
    </source>
</evidence>
<dbReference type="GO" id="GO:0003697">
    <property type="term" value="F:single-stranded DNA binding"/>
    <property type="evidence" value="ECO:0007669"/>
    <property type="project" value="TreeGrafter"/>
</dbReference>
<dbReference type="Gene3D" id="3.40.50.300">
    <property type="entry name" value="P-loop containing nucleotide triphosphate hydrolases"/>
    <property type="match status" value="2"/>
</dbReference>
<dbReference type="GO" id="GO:0000724">
    <property type="term" value="P:double-strand break repair via homologous recombination"/>
    <property type="evidence" value="ECO:0007669"/>
    <property type="project" value="TreeGrafter"/>
</dbReference>
<evidence type="ECO:0000256" key="2">
    <source>
        <dbReference type="ARBA" id="ARBA00004286"/>
    </source>
</evidence>
<reference evidence="18" key="2">
    <citation type="submission" date="2025-09" db="UniProtKB">
        <authorList>
            <consortium name="Ensembl"/>
        </authorList>
    </citation>
    <scope>IDENTIFICATION</scope>
</reference>
<dbReference type="GO" id="GO:0005524">
    <property type="term" value="F:ATP binding"/>
    <property type="evidence" value="ECO:0007669"/>
    <property type="project" value="UniProtKB-KW"/>
</dbReference>
<feature type="domain" description="RecF/RecN/SMC N-terminal" evidence="17">
    <location>
        <begin position="44"/>
        <end position="1048"/>
    </location>
</feature>
<feature type="region of interest" description="Disordered" evidence="16">
    <location>
        <begin position="1067"/>
        <end position="1086"/>
    </location>
</feature>
<dbReference type="AlphaFoldDB" id="A0A8C5WL80"/>
<proteinExistence type="inferred from homology"/>
<keyword evidence="6" id="KW-0227">DNA damage</keyword>
<feature type="coiled-coil region" evidence="15">
    <location>
        <begin position="233"/>
        <end position="260"/>
    </location>
</feature>
<accession>A0A8C5WL80</accession>
<evidence type="ECO:0000256" key="14">
    <source>
        <dbReference type="ARBA" id="ARBA00069480"/>
    </source>
</evidence>
<dbReference type="GO" id="GO:0005634">
    <property type="term" value="C:nucleus"/>
    <property type="evidence" value="ECO:0007669"/>
    <property type="project" value="UniProtKB-SubCell"/>
</dbReference>
<evidence type="ECO:0000259" key="17">
    <source>
        <dbReference type="Pfam" id="PF02463"/>
    </source>
</evidence>
<evidence type="ECO:0000256" key="13">
    <source>
        <dbReference type="ARBA" id="ARBA00064605"/>
    </source>
</evidence>